<sequence length="108" mass="12306">MAAATIQRKDLEKLMQMLNILTEMLIDQRIILSSIIIREPPLLELMINPSARRTRSLMENIASFESGISELLLGFTRDEDGIKGVGRKKPKMLNLFCINRQTFLDGND</sequence>
<gene>
    <name evidence="1" type="ORF">Adt_37174</name>
</gene>
<dbReference type="EMBL" id="JBFOLK010000011">
    <property type="protein sequence ID" value="KAL2476438.1"/>
    <property type="molecule type" value="Genomic_DNA"/>
</dbReference>
<protein>
    <submittedName>
        <fullName evidence="1">Uncharacterized protein</fullName>
    </submittedName>
</protein>
<dbReference type="Proteomes" id="UP001604336">
    <property type="component" value="Unassembled WGS sequence"/>
</dbReference>
<accession>A0ABD1QLQ1</accession>
<organism evidence="1 2">
    <name type="scientific">Abeliophyllum distichum</name>
    <dbReference type="NCBI Taxonomy" id="126358"/>
    <lineage>
        <taxon>Eukaryota</taxon>
        <taxon>Viridiplantae</taxon>
        <taxon>Streptophyta</taxon>
        <taxon>Embryophyta</taxon>
        <taxon>Tracheophyta</taxon>
        <taxon>Spermatophyta</taxon>
        <taxon>Magnoliopsida</taxon>
        <taxon>eudicotyledons</taxon>
        <taxon>Gunneridae</taxon>
        <taxon>Pentapetalae</taxon>
        <taxon>asterids</taxon>
        <taxon>lamiids</taxon>
        <taxon>Lamiales</taxon>
        <taxon>Oleaceae</taxon>
        <taxon>Forsythieae</taxon>
        <taxon>Abeliophyllum</taxon>
    </lineage>
</organism>
<name>A0ABD1QLQ1_9LAMI</name>
<comment type="caution">
    <text evidence="1">The sequence shown here is derived from an EMBL/GenBank/DDBJ whole genome shotgun (WGS) entry which is preliminary data.</text>
</comment>
<reference evidence="2" key="1">
    <citation type="submission" date="2024-07" db="EMBL/GenBank/DDBJ databases">
        <title>Two chromosome-level genome assemblies of Korean endemic species Abeliophyllum distichum and Forsythia ovata (Oleaceae).</title>
        <authorList>
            <person name="Jang H."/>
        </authorList>
    </citation>
    <scope>NUCLEOTIDE SEQUENCE [LARGE SCALE GENOMIC DNA]</scope>
</reference>
<keyword evidence="2" id="KW-1185">Reference proteome</keyword>
<proteinExistence type="predicted"/>
<dbReference type="AlphaFoldDB" id="A0ABD1QLQ1"/>
<evidence type="ECO:0000313" key="1">
    <source>
        <dbReference type="EMBL" id="KAL2476438.1"/>
    </source>
</evidence>
<evidence type="ECO:0000313" key="2">
    <source>
        <dbReference type="Proteomes" id="UP001604336"/>
    </source>
</evidence>